<protein>
    <submittedName>
        <fullName evidence="3">Uncharacterized protein</fullName>
    </submittedName>
</protein>
<keyword evidence="4" id="KW-1185">Reference proteome</keyword>
<sequence length="1883" mass="209534">MSADEQESQFEPAELYVVDHYHDSLIDDEQTSVLEHPDNIDVRDVGSDNALHATGVVDVEQDSLGSRIGETQFVTLEDDTQAPEDATKFTSSAQLASQNSEAINAVASVKANSQAPNDTAKFPPSEQPILLNSESIDITAAAGFEDNNQASEDTTKFSPITQRLLQTSDAINTATKYTSPVVANNGVYFPISRPELPTADEAHQGFKFGKASLSNFDLKGPLPNQITSSSNSRSTLPSALAPRPQKPHVESSEKAIKPSNTETSIATATFELRFQKQKSTRMDDNYDPLKSATHITPDSHSNTTATGLFNPAAVPPSGLSGIMLNTKPIVETSDQRNDPPTIPYDVNLRAAVPAETPKKGLSALHKGQSEKNTLSARRPANMQVTQQTICQLVGVLIKCDRSFKRRSRIPCMLHTSQGESQQHDLPTHDEHTPQNPIEFRAKNLNRPFLDVLPVTGQNFTGPDNPIVHNAENHSTTHEYIRKKGIHSSGPPVESTNTPENAAKQSNTHSAGIFHHVPSKIFNEVVENNDALKERDERRVGLNYEQRNGATEQPQLEMRQMAQNLPGPLESAFLGSRQTHQPAESFGTGSQMLPPPKGKALVEVFSRASSQAPHEDSSRPQSQHSNIGVQMSRPLTRGKEILLSNTSKAPISGVTHATKVQKSKSSENISNIAPRSTSPAKESKQKCHTLSREVDRFSVFLAEKQYFEEMARNYEAHLQVVESQKLEIGRLKNLDVGSRKKLELLESEKSKLVEKLKSLQEKSAKYTSNMDKVINTNKALMIEAKERKELSKQVLDAHGKYEIASKSIQTRIKELKGELTRQQDSIVEQNSILAKTQKELQITKETLQKAEGRLVEAASANQALDFQLKYAQKTNESLGDDLQKNLLHLSREQYHSEELLKQLNAQLESQKEVVDILKKIPGDVINEFVKEKGIMERLLASGSSTQGKLDEISSIMTELKNSEAQPSSSLMKVIEDLFNRHANTIRSSDEEQISHQEFVTKLFDNLKEWIKQFCVNVETHNALNEQVLELREAKATLTADKSAREVEVQNLTTQLDELQRDLGTCRTELTSKADELAKQLACPKEDPQLLRKIQELERSSSGLSEQLKSASLELAKTKEDLLSSEELSSDQADQICSLESTCRSAQAKIDRFKKEKQDLEAKYKAEVEKQKEECARTLTTSLSDQSLKHDSTLRNLRQKCSEKESEVRDAREEIHRLQNEAAYANKKFENELSAQESYKQQLAQQAAAIEKLQNRRPDLESLKNDTAEFGTFRNEIEELRNFIQTSRREDDDKIQAVSTYQENIDAEIQKLESLEGEKDSSEKKCAELSTQLDTALQRVQTLEAEMSSFKLDSDSRQQEMETESKSKISILEKENQTLRQQSAELQAQIAQIAQRDMKSNHTRVAQPEGSANSANSPAGHKNPQVRRWPASNMFNLMADYAEQSLTPNANAPMKGFEEDEAILRPGLRETEPELHRTTKQNGTSKIPAANACTTASETVPLEIPSQHSNLQNRRQTTRKPSTRKSHNVGQDQSQGLAASQTFQRAGKDEEQQRGGRSLRSRPEAKRGAIPQSSQASGSSISATDRSNGNPHPQPALEPKSNRSYNAHVDNEMLLASDADSTYFYSVVQGNRFNSAENHELSQISQTRHGGKTHPFYGYVTKSQENGTATVMPETQKKEQPYMGNFIPASHQFSDSDGEIRTAPGNHKNNPKTQNGKIKHSPPNHRQKSDLKPSLKKASSGTVRFDLEARNLPPENAPTQPRNLRTRSSRTMSTAVNQPPTDIRTQPKIQEPRSTYKRVASSNGPRQAPLNTNHTVRSGQTQFPTPSKSNTGSQPSPLPGVPARNKTNRNLKRPSGAVSEPEHPPSKRVSMPYRQTNRVIPDSQE</sequence>
<feature type="region of interest" description="Disordered" evidence="2">
    <location>
        <begin position="568"/>
        <end position="633"/>
    </location>
</feature>
<feature type="compositionally biased region" description="Polar residues" evidence="2">
    <location>
        <begin position="665"/>
        <end position="679"/>
    </location>
</feature>
<feature type="compositionally biased region" description="Polar residues" evidence="2">
    <location>
        <begin position="575"/>
        <end position="590"/>
    </location>
</feature>
<reference evidence="3 4" key="1">
    <citation type="submission" date="2020-03" db="EMBL/GenBank/DDBJ databases">
        <title>Draft Genome Sequence of Cudoniella acicularis.</title>
        <authorList>
            <person name="Buettner E."/>
            <person name="Kellner H."/>
        </authorList>
    </citation>
    <scope>NUCLEOTIDE SEQUENCE [LARGE SCALE GENOMIC DNA]</scope>
    <source>
        <strain evidence="3 4">DSM 108380</strain>
    </source>
</reference>
<feature type="region of interest" description="Disordered" evidence="2">
    <location>
        <begin position="222"/>
        <end position="264"/>
    </location>
</feature>
<proteinExistence type="predicted"/>
<organism evidence="3 4">
    <name type="scientific">Cudoniella acicularis</name>
    <dbReference type="NCBI Taxonomy" id="354080"/>
    <lineage>
        <taxon>Eukaryota</taxon>
        <taxon>Fungi</taxon>
        <taxon>Dikarya</taxon>
        <taxon>Ascomycota</taxon>
        <taxon>Pezizomycotina</taxon>
        <taxon>Leotiomycetes</taxon>
        <taxon>Helotiales</taxon>
        <taxon>Tricladiaceae</taxon>
        <taxon>Cudoniella</taxon>
    </lineage>
</organism>
<feature type="compositionally biased region" description="Basic residues" evidence="2">
    <location>
        <begin position="1514"/>
        <end position="1525"/>
    </location>
</feature>
<feature type="compositionally biased region" description="Polar residues" evidence="2">
    <location>
        <begin position="1705"/>
        <end position="1714"/>
    </location>
</feature>
<feature type="coiled-coil region" evidence="1">
    <location>
        <begin position="741"/>
        <end position="775"/>
    </location>
</feature>
<feature type="compositionally biased region" description="Polar residues" evidence="2">
    <location>
        <begin position="1798"/>
        <end position="1833"/>
    </location>
</feature>
<feature type="region of interest" description="Disordered" evidence="2">
    <location>
        <begin position="1464"/>
        <end position="1601"/>
    </location>
</feature>
<dbReference type="OrthoDB" id="3565404at2759"/>
<feature type="region of interest" description="Disordered" evidence="2">
    <location>
        <begin position="1395"/>
        <end position="1424"/>
    </location>
</feature>
<dbReference type="EMBL" id="JAAMPI010000912">
    <property type="protein sequence ID" value="KAF4627776.1"/>
    <property type="molecule type" value="Genomic_DNA"/>
</dbReference>
<feature type="region of interest" description="Disordered" evidence="2">
    <location>
        <begin position="652"/>
        <end position="687"/>
    </location>
</feature>
<feature type="coiled-coil region" evidence="1">
    <location>
        <begin position="1141"/>
        <end position="1261"/>
    </location>
</feature>
<evidence type="ECO:0000313" key="4">
    <source>
        <dbReference type="Proteomes" id="UP000566819"/>
    </source>
</evidence>
<accession>A0A8H4VZ43</accession>
<feature type="region of interest" description="Disordered" evidence="2">
    <location>
        <begin position="1684"/>
        <end position="1883"/>
    </location>
</feature>
<feature type="compositionally biased region" description="Polar residues" evidence="2">
    <location>
        <begin position="1526"/>
        <end position="1542"/>
    </location>
</feature>
<feature type="compositionally biased region" description="Basic and acidic residues" evidence="2">
    <location>
        <begin position="1465"/>
        <end position="1475"/>
    </location>
</feature>
<evidence type="ECO:0000256" key="1">
    <source>
        <dbReference type="SAM" id="Coils"/>
    </source>
</evidence>
<feature type="coiled-coil region" evidence="1">
    <location>
        <begin position="1019"/>
        <end position="1067"/>
    </location>
</feature>
<feature type="compositionally biased region" description="Basic and acidic residues" evidence="2">
    <location>
        <begin position="247"/>
        <end position="256"/>
    </location>
</feature>
<feature type="compositionally biased region" description="Polar residues" evidence="2">
    <location>
        <begin position="618"/>
        <end position="628"/>
    </location>
</feature>
<comment type="caution">
    <text evidence="3">The sequence shown here is derived from an EMBL/GenBank/DDBJ whole genome shotgun (WGS) entry which is preliminary data.</text>
</comment>
<gene>
    <name evidence="3" type="ORF">G7Y89_g10377</name>
</gene>
<dbReference type="Proteomes" id="UP000566819">
    <property type="component" value="Unassembled WGS sequence"/>
</dbReference>
<feature type="compositionally biased region" description="Low complexity" evidence="2">
    <location>
        <begin position="228"/>
        <end position="238"/>
    </location>
</feature>
<dbReference type="PANTHER" id="PTHR45615:SF80">
    <property type="entry name" value="GRIP DOMAIN-CONTAINING PROTEIN"/>
    <property type="match status" value="1"/>
</dbReference>
<dbReference type="PANTHER" id="PTHR45615">
    <property type="entry name" value="MYOSIN HEAVY CHAIN, NON-MUSCLE"/>
    <property type="match status" value="1"/>
</dbReference>
<keyword evidence="1" id="KW-0175">Coiled coil</keyword>
<evidence type="ECO:0000256" key="2">
    <source>
        <dbReference type="SAM" id="MobiDB-lite"/>
    </source>
</evidence>
<feature type="compositionally biased region" description="Low complexity" evidence="2">
    <location>
        <begin position="1566"/>
        <end position="1580"/>
    </location>
</feature>
<feature type="compositionally biased region" description="Polar residues" evidence="2">
    <location>
        <begin position="1504"/>
        <end position="1513"/>
    </location>
</feature>
<evidence type="ECO:0000313" key="3">
    <source>
        <dbReference type="EMBL" id="KAF4627776.1"/>
    </source>
</evidence>
<feature type="compositionally biased region" description="Basic residues" evidence="2">
    <location>
        <begin position="1715"/>
        <end position="1724"/>
    </location>
</feature>
<name>A0A8H4VZ43_9HELO</name>
<feature type="coiled-coil region" evidence="1">
    <location>
        <begin position="1296"/>
        <end position="1394"/>
    </location>
</feature>
<feature type="compositionally biased region" description="Polar residues" evidence="2">
    <location>
        <begin position="1767"/>
        <end position="1786"/>
    </location>
</feature>